<gene>
    <name evidence="7" type="primary">LOC106459000</name>
</gene>
<feature type="compositionally biased region" description="Polar residues" evidence="4">
    <location>
        <begin position="535"/>
        <end position="560"/>
    </location>
</feature>
<evidence type="ECO:0000313" key="6">
    <source>
        <dbReference type="Proteomes" id="UP000694941"/>
    </source>
</evidence>
<dbReference type="InterPro" id="IPR058699">
    <property type="entry name" value="RRM_LARP4/4B"/>
</dbReference>
<dbReference type="Proteomes" id="UP000694941">
    <property type="component" value="Unplaced"/>
</dbReference>
<feature type="region of interest" description="Disordered" evidence="4">
    <location>
        <begin position="529"/>
        <end position="646"/>
    </location>
</feature>
<feature type="compositionally biased region" description="Basic and acidic residues" evidence="4">
    <location>
        <begin position="902"/>
        <end position="911"/>
    </location>
</feature>
<organism evidence="6 7">
    <name type="scientific">Limulus polyphemus</name>
    <name type="common">Atlantic horseshoe crab</name>
    <dbReference type="NCBI Taxonomy" id="6850"/>
    <lineage>
        <taxon>Eukaryota</taxon>
        <taxon>Metazoa</taxon>
        <taxon>Ecdysozoa</taxon>
        <taxon>Arthropoda</taxon>
        <taxon>Chelicerata</taxon>
        <taxon>Merostomata</taxon>
        <taxon>Xiphosura</taxon>
        <taxon>Limulidae</taxon>
        <taxon>Limulus</taxon>
    </lineage>
</organism>
<feature type="compositionally biased region" description="Basic and acidic residues" evidence="4">
    <location>
        <begin position="933"/>
        <end position="960"/>
    </location>
</feature>
<proteinExistence type="predicted"/>
<dbReference type="InterPro" id="IPR045180">
    <property type="entry name" value="La_dom_prot"/>
</dbReference>
<dbReference type="PANTHER" id="PTHR22792">
    <property type="entry name" value="LUPUS LA PROTEIN-RELATED"/>
    <property type="match status" value="1"/>
</dbReference>
<reference evidence="7" key="1">
    <citation type="submission" date="2025-08" db="UniProtKB">
        <authorList>
            <consortium name="RefSeq"/>
        </authorList>
    </citation>
    <scope>IDENTIFICATION</scope>
    <source>
        <tissue evidence="7">Muscle</tissue>
    </source>
</reference>
<keyword evidence="2 3" id="KW-0694">RNA-binding</keyword>
<evidence type="ECO:0000256" key="3">
    <source>
        <dbReference type="PROSITE-ProRule" id="PRU00332"/>
    </source>
</evidence>
<feature type="domain" description="HTH La-type RNA-binding" evidence="5">
    <location>
        <begin position="177"/>
        <end position="269"/>
    </location>
</feature>
<dbReference type="Pfam" id="PF26088">
    <property type="entry name" value="RRM_LARP4"/>
    <property type="match status" value="1"/>
</dbReference>
<feature type="compositionally biased region" description="Basic and acidic residues" evidence="4">
    <location>
        <begin position="615"/>
        <end position="629"/>
    </location>
</feature>
<accession>A0ABM1B3F8</accession>
<keyword evidence="1" id="KW-0597">Phosphoprotein</keyword>
<dbReference type="Pfam" id="PF05383">
    <property type="entry name" value="La"/>
    <property type="match status" value="1"/>
</dbReference>
<feature type="compositionally biased region" description="Polar residues" evidence="4">
    <location>
        <begin position="567"/>
        <end position="576"/>
    </location>
</feature>
<evidence type="ECO:0000256" key="1">
    <source>
        <dbReference type="ARBA" id="ARBA00022553"/>
    </source>
</evidence>
<feature type="compositionally biased region" description="Low complexity" evidence="4">
    <location>
        <begin position="136"/>
        <end position="149"/>
    </location>
</feature>
<dbReference type="GeneID" id="106459000"/>
<feature type="compositionally biased region" description="Polar residues" evidence="4">
    <location>
        <begin position="43"/>
        <end position="53"/>
    </location>
</feature>
<evidence type="ECO:0000256" key="4">
    <source>
        <dbReference type="SAM" id="MobiDB-lite"/>
    </source>
</evidence>
<feature type="compositionally biased region" description="Polar residues" evidence="4">
    <location>
        <begin position="161"/>
        <end position="175"/>
    </location>
</feature>
<dbReference type="Gene3D" id="1.10.10.10">
    <property type="entry name" value="Winged helix-like DNA-binding domain superfamily/Winged helix DNA-binding domain"/>
    <property type="match status" value="1"/>
</dbReference>
<dbReference type="SUPFAM" id="SSF46785">
    <property type="entry name" value="Winged helix' DNA-binding domain"/>
    <property type="match status" value="1"/>
</dbReference>
<dbReference type="InterPro" id="IPR035979">
    <property type="entry name" value="RBD_domain_sf"/>
</dbReference>
<feature type="compositionally biased region" description="Basic and acidic residues" evidence="4">
    <location>
        <begin position="596"/>
        <end position="605"/>
    </location>
</feature>
<dbReference type="PROSITE" id="PS50961">
    <property type="entry name" value="HTH_LA"/>
    <property type="match status" value="1"/>
</dbReference>
<dbReference type="PANTHER" id="PTHR22792:SF131">
    <property type="entry name" value="LA-RELATED PROTEIN LARP4B"/>
    <property type="match status" value="1"/>
</dbReference>
<keyword evidence="6" id="KW-1185">Reference proteome</keyword>
<feature type="region of interest" description="Disordered" evidence="4">
    <location>
        <begin position="717"/>
        <end position="737"/>
    </location>
</feature>
<feature type="region of interest" description="Disordered" evidence="4">
    <location>
        <begin position="133"/>
        <end position="175"/>
    </location>
</feature>
<sequence>MQPGVLVVLEIVVLTVTREDQFTQLYKFKTKFSKSHEDHHLQKPTSNSMTSDPGDTREATVELNNIAKPDDPSLNPDADIFCSKTSETNLLNTCTVQALDERSDEDTKSSSASQDAELEVNQEVDVKKNFIHKNSENMNSTTSMSSTTTLSRMDHSHQDQTCDSPYIFSGSQTGEGTPALQELKTMLQRQLEYYFSRENLAHDTFLVSQMDSDQYVPIITVANFNQVRRLTKDLKLIVDVLRESPNVEVDEAGEKVRPNYKCCVLILREIPENTAIKDIEALFSGTECPKFAKCEFVHNDSWYVTFDSDEDVQKAYRYLREEVRTFQGKPIMARIKAKPITRAPLIPHYKNGLRYQSPIIPSVSGQQEPATPIQQQQQWTEQTQQGLPYTNEPSVPYGNQQVFPPFYPPTMLQACAPATPSTFEFGTIFLMNGLPPQAVFKSLNGNGRHGLHVSPGRSHKPQIYRNQHKHNTLGLEQKEAMPFVPSPPHGAAPMLNRGISGFGYLPYPYGNPYGLGMDMQDFFSYSKRYSHHNKQGSGNLNPPSSNYGAKMSNRSSSGTKESVDPKLTNQTKSSIDLQGRDSLAKQQRNHPRRKRKEEMNTKSEPRGGSNGSKGPESKDIKPDSAKFDLEPASFPPLPGSQDSAVSDSDLFESRLSDVVKGTSKLSSGDNRIQVEGVIDQTSAVIEDSHSLANGDLSQAILTPPASPVINERPLSRDSLAEGACSPHPEPKQATPDALSIHAETETKPQSIVIHSSINTNRTVTVSVMSSVHTVSPNLTGSLTSSAPTTCSSPLPTVVSLAPTKTTNLPPITNQSVPMSKQLGFSQQESTSSLVNGNIEVTIISEEKGRKLTYSEVAQRAKESVEKLALEIKEKERQEAAARQQRHVDGASSKHQAPAQKPVQKDFTKPKTAEQLGNFKDNERKTGNNGSGTLEKERSHRISPRSPREEKREEHVSKLGK</sequence>
<evidence type="ECO:0000313" key="7">
    <source>
        <dbReference type="RefSeq" id="XP_013774019.1"/>
    </source>
</evidence>
<feature type="region of interest" description="Disordered" evidence="4">
    <location>
        <begin position="875"/>
        <end position="960"/>
    </location>
</feature>
<evidence type="ECO:0000259" key="5">
    <source>
        <dbReference type="PROSITE" id="PS50961"/>
    </source>
</evidence>
<evidence type="ECO:0000256" key="2">
    <source>
        <dbReference type="ARBA" id="ARBA00022884"/>
    </source>
</evidence>
<feature type="region of interest" description="Disordered" evidence="4">
    <location>
        <begin position="36"/>
        <end position="57"/>
    </location>
</feature>
<dbReference type="InterPro" id="IPR036388">
    <property type="entry name" value="WH-like_DNA-bd_sf"/>
</dbReference>
<name>A0ABM1B3F8_LIMPO</name>
<dbReference type="SUPFAM" id="SSF54928">
    <property type="entry name" value="RNA-binding domain, RBD"/>
    <property type="match status" value="1"/>
</dbReference>
<protein>
    <submittedName>
        <fullName evidence="7">La-related protein 4-like isoform X1</fullName>
    </submittedName>
</protein>
<dbReference type="RefSeq" id="XP_013774019.1">
    <property type="nucleotide sequence ID" value="XM_013918565.2"/>
</dbReference>
<dbReference type="CDD" id="cd12430">
    <property type="entry name" value="RRM_LARP4_5_like"/>
    <property type="match status" value="1"/>
</dbReference>
<dbReference type="InterPro" id="IPR006630">
    <property type="entry name" value="La_HTH"/>
</dbReference>
<dbReference type="InterPro" id="IPR036390">
    <property type="entry name" value="WH_DNA-bd_sf"/>
</dbReference>
<dbReference type="SMART" id="SM00715">
    <property type="entry name" value="LA"/>
    <property type="match status" value="1"/>
</dbReference>
<dbReference type="CDD" id="cd08031">
    <property type="entry name" value="LARP_4_5_like"/>
    <property type="match status" value="1"/>
</dbReference>